<comment type="similarity">
    <text evidence="3">Belongs to the circoviridae capsid protein family.</text>
</comment>
<dbReference type="GO" id="GO:0042025">
    <property type="term" value="C:host cell nucleus"/>
    <property type="evidence" value="ECO:0007669"/>
    <property type="project" value="UniProtKB-SubCell"/>
</dbReference>
<keyword evidence="12" id="KW-1164">Virus endocytosis by host</keyword>
<evidence type="ECO:0000256" key="15">
    <source>
        <dbReference type="ARBA" id="ARBA00046863"/>
    </source>
</evidence>
<evidence type="ECO:0000313" key="16">
    <source>
        <dbReference type="EMBL" id="AIZ46822.1"/>
    </source>
</evidence>
<comment type="subcellular location">
    <subcellularLocation>
        <location evidence="1">Host nucleus</location>
    </subcellularLocation>
    <subcellularLocation>
        <location evidence="2">Virion</location>
    </subcellularLocation>
</comment>
<keyword evidence="5" id="KW-1163">Viral penetration into host nucleus</keyword>
<keyword evidence="13" id="KW-0238">DNA-binding</keyword>
<comment type="subunit">
    <text evidence="15">Homomultimer. Assembles in the nucleus, presumably in an immature form, then migrates to the cytoplasm once assembled as mature virion. Interacts with Rep; this interaction relocates Rep into the nucleus.</text>
</comment>
<evidence type="ECO:0000256" key="13">
    <source>
        <dbReference type="ARBA" id="ARBA00023125"/>
    </source>
</evidence>
<dbReference type="GO" id="GO:0003677">
    <property type="term" value="F:DNA binding"/>
    <property type="evidence" value="ECO:0007669"/>
    <property type="project" value="UniProtKB-KW"/>
</dbReference>
<keyword evidence="10" id="KW-1161">Viral attachment to host cell</keyword>
<dbReference type="GO" id="GO:0075732">
    <property type="term" value="P:viral penetration into host nucleus"/>
    <property type="evidence" value="ECO:0007669"/>
    <property type="project" value="UniProtKB-KW"/>
</dbReference>
<dbReference type="Proteomes" id="UP000152981">
    <property type="component" value="Segment"/>
</dbReference>
<organism evidence="16 17">
    <name type="scientific">Human cyclovirus VN-like</name>
    <dbReference type="NCBI Taxonomy" id="1573584"/>
    <lineage>
        <taxon>Viruses</taxon>
        <taxon>Monodnaviria</taxon>
        <taxon>Shotokuvirae</taxon>
        <taxon>Cressdnaviricota</taxon>
        <taxon>Arfiviricetes</taxon>
        <taxon>Cirlivirales</taxon>
        <taxon>Circoviridae</taxon>
        <taxon>Cyclovirus</taxon>
        <taxon>Cyclovirus nhanloai</taxon>
    </lineage>
</organism>
<evidence type="ECO:0000256" key="7">
    <source>
        <dbReference type="ARBA" id="ARBA00022562"/>
    </source>
</evidence>
<keyword evidence="6" id="KW-0167">Capsid protein</keyword>
<name>A0A0A7KKX6_9CIRC</name>
<evidence type="ECO:0000256" key="3">
    <source>
        <dbReference type="ARBA" id="ARBA00010301"/>
    </source>
</evidence>
<dbReference type="InterPro" id="IPR038652">
    <property type="entry name" value="Circovirus_capsid_sf"/>
</dbReference>
<dbReference type="GO" id="GO:0019062">
    <property type="term" value="P:virion attachment to host cell"/>
    <property type="evidence" value="ECO:0007669"/>
    <property type="project" value="UniProtKB-KW"/>
</dbReference>
<dbReference type="Pfam" id="PF02443">
    <property type="entry name" value="Circo_capsid"/>
    <property type="match status" value="1"/>
</dbReference>
<proteinExistence type="inferred from homology"/>
<keyword evidence="9" id="KW-1162">Viral penetration into host cytoplasm</keyword>
<accession>A0A0A7KKX6</accession>
<keyword evidence="7" id="KW-1048">Host nucleus</keyword>
<evidence type="ECO:0000256" key="2">
    <source>
        <dbReference type="ARBA" id="ARBA00004328"/>
    </source>
</evidence>
<evidence type="ECO:0000256" key="12">
    <source>
        <dbReference type="ARBA" id="ARBA00022890"/>
    </source>
</evidence>
<evidence type="ECO:0000313" key="17">
    <source>
        <dbReference type="Proteomes" id="UP000152981"/>
    </source>
</evidence>
<protein>
    <submittedName>
        <fullName evidence="16">Capsid protein</fullName>
    </submittedName>
</protein>
<evidence type="ECO:0000256" key="6">
    <source>
        <dbReference type="ARBA" id="ARBA00022561"/>
    </source>
</evidence>
<dbReference type="InterPro" id="IPR003383">
    <property type="entry name" value="Circovirus_capsid"/>
</dbReference>
<keyword evidence="8" id="KW-0945">Host-virus interaction</keyword>
<dbReference type="GO" id="GO:0039615">
    <property type="term" value="C:T=1 icosahedral viral capsid"/>
    <property type="evidence" value="ECO:0007669"/>
    <property type="project" value="UniProtKB-KW"/>
</dbReference>
<keyword evidence="4" id="KW-1140">T=1 icosahedral capsid protein</keyword>
<evidence type="ECO:0000256" key="5">
    <source>
        <dbReference type="ARBA" id="ARBA00022524"/>
    </source>
</evidence>
<dbReference type="GO" id="GO:0043657">
    <property type="term" value="C:host cell"/>
    <property type="evidence" value="ECO:0007669"/>
    <property type="project" value="GOC"/>
</dbReference>
<dbReference type="Gene3D" id="2.60.120.950">
    <property type="entry name" value="Circovirus capsid protein"/>
    <property type="match status" value="1"/>
</dbReference>
<keyword evidence="11" id="KW-0946">Virion</keyword>
<evidence type="ECO:0000256" key="9">
    <source>
        <dbReference type="ARBA" id="ARBA00022595"/>
    </source>
</evidence>
<dbReference type="GO" id="GO:0075509">
    <property type="term" value="P:endocytosis involved in viral entry into host cell"/>
    <property type="evidence" value="ECO:0007669"/>
    <property type="project" value="UniProtKB-KW"/>
</dbReference>
<evidence type="ECO:0000256" key="14">
    <source>
        <dbReference type="ARBA" id="ARBA00023296"/>
    </source>
</evidence>
<keyword evidence="14" id="KW-1160">Virus entry into host cell</keyword>
<evidence type="ECO:0000256" key="11">
    <source>
        <dbReference type="ARBA" id="ARBA00022844"/>
    </source>
</evidence>
<sequence length="222" mass="25334">MAARRRIVRRRAPLQRYRRAVRKTRRLRKKYSRRRRTGNFTLLCRKVSVIAVPGAEGYSYQVAPTLNDYAEVQPFLNNFEAYRIWNVKVKITPLFNVAESGNPVPKYYSAPWHRPGPVAIASNSILSLDRAKSHNGTTTTFRRYAPCILTNIGIAGDTTVHIGKTEWKPKIAIQTSSTTIPHYAALYHWSQDQIPGPQAVTRQYELEISSVVTLYNQKNFAG</sequence>
<dbReference type="EMBL" id="KM392287">
    <property type="protein sequence ID" value="AIZ46822.1"/>
    <property type="molecule type" value="Genomic_DNA"/>
</dbReference>
<evidence type="ECO:0000256" key="10">
    <source>
        <dbReference type="ARBA" id="ARBA00022804"/>
    </source>
</evidence>
<evidence type="ECO:0000256" key="4">
    <source>
        <dbReference type="ARBA" id="ARBA00022431"/>
    </source>
</evidence>
<dbReference type="GO" id="GO:0019069">
    <property type="term" value="P:viral capsid assembly"/>
    <property type="evidence" value="ECO:0007669"/>
    <property type="project" value="InterPro"/>
</dbReference>
<evidence type="ECO:0000256" key="8">
    <source>
        <dbReference type="ARBA" id="ARBA00022581"/>
    </source>
</evidence>
<reference evidence="17" key="1">
    <citation type="journal article" date="2014" name="Sci. Rep.">
        <title>VN-like cyclovirus strains in human and pig stool samples from Africa.</title>
        <authorList>
            <person name="Garigliany M."/>
            <person name="Hagen R.M."/>
            <person name="Frickmann H."/>
            <person name="May J."/>
            <person name="Schwarz N.G."/>
            <person name="Perse A."/>
            <person name="Joest H."/>
            <person name="Boerstler J."/>
            <person name="Shahhosseini N."/>
            <person name="Desmecht D."/>
            <person name="Mbunkah H.A."/>
            <person name="Daniel A.M."/>
            <person name="Kingsley M.T."/>
            <person name="Campos Rd.M."/>
            <person name="de Paula V.S."/>
            <person name="Randriamampionona N."/>
            <person name="Poppert S."/>
            <person name="Tannich E."/>
            <person name="Rakotozandrindrainy R."/>
            <person name="Cadar D."/>
            <person name="Schmidt-Chanasit J."/>
        </authorList>
    </citation>
    <scope>NUCLEOTIDE SEQUENCE [LARGE SCALE GENOMIC DNA]</scope>
</reference>
<evidence type="ECO:0000256" key="1">
    <source>
        <dbReference type="ARBA" id="ARBA00004147"/>
    </source>
</evidence>